<dbReference type="SMART" id="SM00575">
    <property type="entry name" value="ZnF_PMZ"/>
    <property type="match status" value="1"/>
</dbReference>
<protein>
    <recommendedName>
        <fullName evidence="6">SWIM-type domain-containing protein</fullName>
    </recommendedName>
</protein>
<feature type="compositionally biased region" description="Basic residues" evidence="5">
    <location>
        <begin position="126"/>
        <end position="139"/>
    </location>
</feature>
<organism evidence="7 8">
    <name type="scientific">Sesamum angolense</name>
    <dbReference type="NCBI Taxonomy" id="2727404"/>
    <lineage>
        <taxon>Eukaryota</taxon>
        <taxon>Viridiplantae</taxon>
        <taxon>Streptophyta</taxon>
        <taxon>Embryophyta</taxon>
        <taxon>Tracheophyta</taxon>
        <taxon>Spermatophyta</taxon>
        <taxon>Magnoliopsida</taxon>
        <taxon>eudicotyledons</taxon>
        <taxon>Gunneridae</taxon>
        <taxon>Pentapetalae</taxon>
        <taxon>asterids</taxon>
        <taxon>lamiids</taxon>
        <taxon>Lamiales</taxon>
        <taxon>Pedaliaceae</taxon>
        <taxon>Sesamum</taxon>
    </lineage>
</organism>
<dbReference type="InterPro" id="IPR007527">
    <property type="entry name" value="Znf_SWIM"/>
</dbReference>
<gene>
    <name evidence="7" type="ORF">Sango_0870800</name>
</gene>
<evidence type="ECO:0000313" key="7">
    <source>
        <dbReference type="EMBL" id="KAK4401301.1"/>
    </source>
</evidence>
<dbReference type="AlphaFoldDB" id="A0AAE2BXE7"/>
<evidence type="ECO:0000259" key="6">
    <source>
        <dbReference type="PROSITE" id="PS50966"/>
    </source>
</evidence>
<reference evidence="7" key="2">
    <citation type="journal article" date="2024" name="Plant">
        <title>Genomic evolution and insights into agronomic trait innovations of Sesamum species.</title>
        <authorList>
            <person name="Miao H."/>
            <person name="Wang L."/>
            <person name="Qu L."/>
            <person name="Liu H."/>
            <person name="Sun Y."/>
            <person name="Le M."/>
            <person name="Wang Q."/>
            <person name="Wei S."/>
            <person name="Zheng Y."/>
            <person name="Lin W."/>
            <person name="Duan Y."/>
            <person name="Cao H."/>
            <person name="Xiong S."/>
            <person name="Wang X."/>
            <person name="Wei L."/>
            <person name="Li C."/>
            <person name="Ma Q."/>
            <person name="Ju M."/>
            <person name="Zhao R."/>
            <person name="Li G."/>
            <person name="Mu C."/>
            <person name="Tian Q."/>
            <person name="Mei H."/>
            <person name="Zhang T."/>
            <person name="Gao T."/>
            <person name="Zhang H."/>
        </authorList>
    </citation>
    <scope>NUCLEOTIDE SEQUENCE</scope>
    <source>
        <strain evidence="7">K16</strain>
    </source>
</reference>
<accession>A0AAE2BXE7</accession>
<feature type="compositionally biased region" description="Basic and acidic residues" evidence="5">
    <location>
        <begin position="116"/>
        <end position="125"/>
    </location>
</feature>
<evidence type="ECO:0000256" key="1">
    <source>
        <dbReference type="ARBA" id="ARBA00022723"/>
    </source>
</evidence>
<proteinExistence type="predicted"/>
<feature type="domain" description="SWIM-type" evidence="6">
    <location>
        <begin position="25"/>
        <end position="59"/>
    </location>
</feature>
<evidence type="ECO:0000256" key="3">
    <source>
        <dbReference type="ARBA" id="ARBA00022833"/>
    </source>
</evidence>
<keyword evidence="3" id="KW-0862">Zinc</keyword>
<dbReference type="PROSITE" id="PS50966">
    <property type="entry name" value="ZF_SWIM"/>
    <property type="match status" value="1"/>
</dbReference>
<dbReference type="InterPro" id="IPR006564">
    <property type="entry name" value="Znf_PMZ"/>
</dbReference>
<dbReference type="EMBL" id="JACGWL010000005">
    <property type="protein sequence ID" value="KAK4401301.1"/>
    <property type="molecule type" value="Genomic_DNA"/>
</dbReference>
<dbReference type="Pfam" id="PF04434">
    <property type="entry name" value="SWIM"/>
    <property type="match status" value="1"/>
</dbReference>
<comment type="caution">
    <text evidence="7">The sequence shown here is derived from an EMBL/GenBank/DDBJ whole genome shotgun (WGS) entry which is preliminary data.</text>
</comment>
<evidence type="ECO:0000256" key="2">
    <source>
        <dbReference type="ARBA" id="ARBA00022771"/>
    </source>
</evidence>
<dbReference type="Proteomes" id="UP001289374">
    <property type="component" value="Unassembled WGS sequence"/>
</dbReference>
<reference evidence="7" key="1">
    <citation type="submission" date="2020-06" db="EMBL/GenBank/DDBJ databases">
        <authorList>
            <person name="Li T."/>
            <person name="Hu X."/>
            <person name="Zhang T."/>
            <person name="Song X."/>
            <person name="Zhang H."/>
            <person name="Dai N."/>
            <person name="Sheng W."/>
            <person name="Hou X."/>
            <person name="Wei L."/>
        </authorList>
    </citation>
    <scope>NUCLEOTIDE SEQUENCE</scope>
    <source>
        <strain evidence="7">K16</strain>
        <tissue evidence="7">Leaf</tissue>
    </source>
</reference>
<evidence type="ECO:0000256" key="5">
    <source>
        <dbReference type="SAM" id="MobiDB-lite"/>
    </source>
</evidence>
<feature type="region of interest" description="Disordered" evidence="5">
    <location>
        <begin position="102"/>
        <end position="139"/>
    </location>
</feature>
<keyword evidence="2 4" id="KW-0863">Zinc-finger</keyword>
<evidence type="ECO:0000256" key="4">
    <source>
        <dbReference type="PROSITE-ProRule" id="PRU00325"/>
    </source>
</evidence>
<keyword evidence="1" id="KW-0479">Metal-binding</keyword>
<evidence type="ECO:0000313" key="8">
    <source>
        <dbReference type="Proteomes" id="UP001289374"/>
    </source>
</evidence>
<sequence length="139" mass="15912">MAKVSDCIPLKTDDYHYEILCFDGSKVSVDLARHSCACKKWDLIGIPCKHTLRDISSKVHDPEDYVHQKLYSGDILRVYVPIIQPVNGPDLREKTAYIPPLPPKFGRGVGKPPKLRMREDDELIRKQKKGQKKERGKSK</sequence>
<keyword evidence="8" id="KW-1185">Reference proteome</keyword>
<dbReference type="GO" id="GO:0008270">
    <property type="term" value="F:zinc ion binding"/>
    <property type="evidence" value="ECO:0007669"/>
    <property type="project" value="UniProtKB-KW"/>
</dbReference>
<dbReference type="PANTHER" id="PTHR31973:SF187">
    <property type="entry name" value="MUTATOR TRANSPOSASE MUDRA PROTEIN"/>
    <property type="match status" value="1"/>
</dbReference>
<name>A0AAE2BXE7_9LAMI</name>
<dbReference type="PANTHER" id="PTHR31973">
    <property type="entry name" value="POLYPROTEIN, PUTATIVE-RELATED"/>
    <property type="match status" value="1"/>
</dbReference>